<evidence type="ECO:0000256" key="3">
    <source>
        <dbReference type="SAM" id="SignalP"/>
    </source>
</evidence>
<proteinExistence type="inferred from homology"/>
<dbReference type="InterPro" id="IPR000189">
    <property type="entry name" value="Transglyc_AS"/>
</dbReference>
<dbReference type="InterPro" id="IPR036779">
    <property type="entry name" value="LysM_dom_sf"/>
</dbReference>
<dbReference type="PROSITE" id="PS00922">
    <property type="entry name" value="TRANSGLYCOSYLASE"/>
    <property type="match status" value="1"/>
</dbReference>
<dbReference type="RefSeq" id="WP_246487458.1">
    <property type="nucleotide sequence ID" value="NZ_AP019536.1"/>
</dbReference>
<evidence type="ECO:0000313" key="5">
    <source>
        <dbReference type="EMBL" id="BBI99231.1"/>
    </source>
</evidence>
<dbReference type="Gene3D" id="3.10.350.10">
    <property type="entry name" value="LysM domain"/>
    <property type="match status" value="2"/>
</dbReference>
<gene>
    <name evidence="5" type="ORF">FGKAn22_09240</name>
</gene>
<evidence type="ECO:0000256" key="2">
    <source>
        <dbReference type="SAM" id="MobiDB-lite"/>
    </source>
</evidence>
<dbReference type="PANTHER" id="PTHR33734:SF22">
    <property type="entry name" value="MEMBRANE-BOUND LYTIC MUREIN TRANSGLYCOSYLASE D"/>
    <property type="match status" value="1"/>
</dbReference>
<feature type="domain" description="LysM" evidence="4">
    <location>
        <begin position="335"/>
        <end position="379"/>
    </location>
</feature>
<keyword evidence="3" id="KW-0732">Signal</keyword>
<feature type="region of interest" description="Disordered" evidence="2">
    <location>
        <begin position="465"/>
        <end position="484"/>
    </location>
</feature>
<dbReference type="SUPFAM" id="SSF54106">
    <property type="entry name" value="LysM domain"/>
    <property type="match status" value="2"/>
</dbReference>
<protein>
    <recommendedName>
        <fullName evidence="4">LysM domain-containing protein</fullName>
    </recommendedName>
</protein>
<feature type="domain" description="LysM" evidence="4">
    <location>
        <begin position="410"/>
        <end position="458"/>
    </location>
</feature>
<evidence type="ECO:0000256" key="1">
    <source>
        <dbReference type="ARBA" id="ARBA00007734"/>
    </source>
</evidence>
<keyword evidence="6" id="KW-1185">Reference proteome</keyword>
<dbReference type="SMART" id="SM00257">
    <property type="entry name" value="LysM"/>
    <property type="match status" value="2"/>
</dbReference>
<name>A0AAN1W043_9PROT</name>
<dbReference type="GO" id="GO:0008932">
    <property type="term" value="F:lytic endotransglycosylase activity"/>
    <property type="evidence" value="ECO:0007669"/>
    <property type="project" value="TreeGrafter"/>
</dbReference>
<dbReference type="Proteomes" id="UP001319121">
    <property type="component" value="Chromosome"/>
</dbReference>
<dbReference type="EMBL" id="AP019536">
    <property type="protein sequence ID" value="BBI99231.1"/>
    <property type="molecule type" value="Genomic_DNA"/>
</dbReference>
<organism evidence="5 6">
    <name type="scientific">Ferrigenium kumadai</name>
    <dbReference type="NCBI Taxonomy" id="1682490"/>
    <lineage>
        <taxon>Bacteria</taxon>
        <taxon>Pseudomonadati</taxon>
        <taxon>Pseudomonadota</taxon>
        <taxon>Betaproteobacteria</taxon>
        <taxon>Nitrosomonadales</taxon>
        <taxon>Gallionellaceae</taxon>
        <taxon>Ferrigenium</taxon>
    </lineage>
</organism>
<dbReference type="SUPFAM" id="SSF53955">
    <property type="entry name" value="Lysozyme-like"/>
    <property type="match status" value="1"/>
</dbReference>
<evidence type="ECO:0000313" key="6">
    <source>
        <dbReference type="Proteomes" id="UP001319121"/>
    </source>
</evidence>
<sequence>MSLIRLIFSALLAASASFTLPQAHAEEKLALSTSLTAPADPLTLSTARNIKLELIPEDDKAMGDLWTRIRGGFAMRDLDSPLIANHEKWYASRPDYVARMTDRARRYLYYITGEVERRGMPSEIALLPMIESAFNPGAYSTSRASGIWQFIPSTGKHFGMQQNWWYDGRRDVVSATNGALDYLQKLHDMFGDWELALAAYNWGEGAVQRAQARNRKRGLPVNYTSLRMPDETRNYVPKLLAVKNIISNPAAFGLVLQDIPNAPYFAAISTAKHIDVKLAAQLADISMEEFTALNPAHNRPVILQDNSDVILLPMDKVETFRANLEAYDKPLVSWQAYQPKKGERLDHLAPRFGLSVEKLKSVNGLSGRAQVSTGQTLLVPINGEEAETESEFAAFNMHLSPIAEERTRTLSHTVRKGETLASIARRYRVSIASLKNRNGHIRQVKAGQTLTIVQSAVRTKYSRPGKLAKRGQNKKYASGKAAKRVHVAYNKR</sequence>
<dbReference type="KEGG" id="fku:FGKAn22_09240"/>
<dbReference type="Pfam" id="PF01464">
    <property type="entry name" value="SLT"/>
    <property type="match status" value="1"/>
</dbReference>
<dbReference type="Gene3D" id="1.10.530.10">
    <property type="match status" value="1"/>
</dbReference>
<comment type="similarity">
    <text evidence="1">Belongs to the transglycosylase Slt family.</text>
</comment>
<dbReference type="InterPro" id="IPR018392">
    <property type="entry name" value="LysM"/>
</dbReference>
<dbReference type="Pfam" id="PF01476">
    <property type="entry name" value="LysM"/>
    <property type="match status" value="2"/>
</dbReference>
<dbReference type="PANTHER" id="PTHR33734">
    <property type="entry name" value="LYSM DOMAIN-CONTAINING GPI-ANCHORED PROTEIN 2"/>
    <property type="match status" value="1"/>
</dbReference>
<accession>A0AAN1W043</accession>
<dbReference type="CDD" id="cd00118">
    <property type="entry name" value="LysM"/>
    <property type="match status" value="2"/>
</dbReference>
<feature type="chain" id="PRO_5042929126" description="LysM domain-containing protein" evidence="3">
    <location>
        <begin position="26"/>
        <end position="492"/>
    </location>
</feature>
<dbReference type="GO" id="GO:0016020">
    <property type="term" value="C:membrane"/>
    <property type="evidence" value="ECO:0007669"/>
    <property type="project" value="InterPro"/>
</dbReference>
<reference evidence="5 6" key="1">
    <citation type="submission" date="2019-03" db="EMBL/GenBank/DDBJ databases">
        <title>Complete genome sequence of Ferrigenium kumadai strain An22, a microaerophilic iron-oxidizing bacterium isolated from a paddy field soil.</title>
        <authorList>
            <person name="Watanabe T."/>
            <person name="Asakawa S."/>
        </authorList>
    </citation>
    <scope>NUCLEOTIDE SEQUENCE [LARGE SCALE GENOMIC DNA]</scope>
    <source>
        <strain evidence="5 6">An22</strain>
    </source>
</reference>
<dbReference type="InterPro" id="IPR023346">
    <property type="entry name" value="Lysozyme-like_dom_sf"/>
</dbReference>
<dbReference type="AlphaFoldDB" id="A0AAN1W043"/>
<dbReference type="GO" id="GO:0000270">
    <property type="term" value="P:peptidoglycan metabolic process"/>
    <property type="evidence" value="ECO:0007669"/>
    <property type="project" value="InterPro"/>
</dbReference>
<dbReference type="CDD" id="cd16894">
    <property type="entry name" value="MltD-like"/>
    <property type="match status" value="1"/>
</dbReference>
<dbReference type="PROSITE" id="PS51782">
    <property type="entry name" value="LYSM"/>
    <property type="match status" value="2"/>
</dbReference>
<feature type="signal peptide" evidence="3">
    <location>
        <begin position="1"/>
        <end position="25"/>
    </location>
</feature>
<evidence type="ECO:0000259" key="4">
    <source>
        <dbReference type="PROSITE" id="PS51782"/>
    </source>
</evidence>
<dbReference type="InterPro" id="IPR008258">
    <property type="entry name" value="Transglycosylase_SLT_dom_1"/>
</dbReference>